<feature type="domain" description="MacB-like periplasmic core" evidence="10">
    <location>
        <begin position="415"/>
        <end position="619"/>
    </location>
</feature>
<dbReference type="PANTHER" id="PTHR30572">
    <property type="entry name" value="MEMBRANE COMPONENT OF TRANSPORTER-RELATED"/>
    <property type="match status" value="1"/>
</dbReference>
<comment type="similarity">
    <text evidence="6">Belongs to the ABC-4 integral membrane protein family.</text>
</comment>
<sequence length="774" mass="79161">MSAVWAAARAAVRRRRLQSWLIGLVVLCATTTVVLALGLLTAARGSFDEAFEQQRGAHAVVTVDRAKVSDAALSETGRRAGVAAAAGPYGQRVVDVPEELAGRPPGPLTVVGRAGAGGAVDRVELVAGRWAKGPGEIVLSSPNGGYDEEVLGSAVRARGVPPLTVVGFANSMSGSADGWVTPDQMRALGPESAQMLYRFDASGTAQEVADSVGRATAGLPEGAVASAQSYVTLRAAFSSRAEAYLPFVSLFGVLGLLVSVLIVGNVVSGAVVSGFRHIGVLKALGFTPNQVVSVYLVMVSVPTVAGCVLGAVGGWLVAQPVLEVAFSGVDAGVARVEAAAWVPVACVFGMPLLVVVTALVPALRAHRLPAARAITAGSAPATGRGLWVQRVLGGSRLPRAVSLGLGHPFARPGRTGLTVAAIVLGVVTVTVTTGLSATLVSYSASGLEGSRVDVMSAQPGLPPPPSGDGKARQPSKRGDVQIEELLRSLPGASGVTARGLLQVRMAGYAQLRFVNFYRGDPTTEGLHLIAGRVPEAAGEVMVGPAFLAQHGLALGDRISLELNGRTVPGRVAGELSEGDERVLHASWATLEKLAPGTKAIEYAVQVAPDASPGAYADAVMAADPGLYAVVGDSGNNATTTVVGFSSVFTLLLGTVAALGVLNSVVLNVRERQRDLGMLKSIGMTPRQVVAMTVTSAALLGAVGGMIGVPLGMGAHRWVVEHVGIIVFPESMKDVWEVRWVVALGLSGVLIAVLGAVGPARRAGRMGVAGALRNE</sequence>
<feature type="transmembrane region" description="Helical" evidence="8">
    <location>
        <begin position="417"/>
        <end position="442"/>
    </location>
</feature>
<evidence type="ECO:0000256" key="8">
    <source>
        <dbReference type="SAM" id="Phobius"/>
    </source>
</evidence>
<name>A0A918X6I8_9ACTN</name>
<evidence type="ECO:0000259" key="10">
    <source>
        <dbReference type="Pfam" id="PF12704"/>
    </source>
</evidence>
<keyword evidence="4 8" id="KW-1133">Transmembrane helix</keyword>
<feature type="transmembrane region" description="Helical" evidence="8">
    <location>
        <begin position="20"/>
        <end position="43"/>
    </location>
</feature>
<protein>
    <recommendedName>
        <fullName evidence="13">FtsX-like permease family protein</fullName>
    </recommendedName>
</protein>
<gene>
    <name evidence="11" type="ORF">GCM10010334_73950</name>
</gene>
<feature type="transmembrane region" description="Helical" evidence="8">
    <location>
        <begin position="244"/>
        <end position="272"/>
    </location>
</feature>
<evidence type="ECO:0000256" key="5">
    <source>
        <dbReference type="ARBA" id="ARBA00023136"/>
    </source>
</evidence>
<accession>A0A918X6I8</accession>
<evidence type="ECO:0000256" key="1">
    <source>
        <dbReference type="ARBA" id="ARBA00004651"/>
    </source>
</evidence>
<evidence type="ECO:0000259" key="9">
    <source>
        <dbReference type="Pfam" id="PF02687"/>
    </source>
</evidence>
<dbReference type="Proteomes" id="UP000638353">
    <property type="component" value="Unassembled WGS sequence"/>
</dbReference>
<feature type="region of interest" description="Disordered" evidence="7">
    <location>
        <begin position="454"/>
        <end position="477"/>
    </location>
</feature>
<feature type="transmembrane region" description="Helical" evidence="8">
    <location>
        <begin position="737"/>
        <end position="756"/>
    </location>
</feature>
<comment type="subcellular location">
    <subcellularLocation>
        <location evidence="1">Cell membrane</location>
        <topology evidence="1">Multi-pass membrane protein</topology>
    </subcellularLocation>
</comment>
<evidence type="ECO:0000256" key="3">
    <source>
        <dbReference type="ARBA" id="ARBA00022692"/>
    </source>
</evidence>
<dbReference type="Pfam" id="PF02687">
    <property type="entry name" value="FtsX"/>
    <property type="match status" value="2"/>
</dbReference>
<comment type="caution">
    <text evidence="11">The sequence shown here is derived from an EMBL/GenBank/DDBJ whole genome shotgun (WGS) entry which is preliminary data.</text>
</comment>
<keyword evidence="3 8" id="KW-0812">Transmembrane</keyword>
<reference evidence="11" key="1">
    <citation type="journal article" date="2014" name="Int. J. Syst. Evol. Microbiol.">
        <title>Complete genome sequence of Corynebacterium casei LMG S-19264T (=DSM 44701T), isolated from a smear-ripened cheese.</title>
        <authorList>
            <consortium name="US DOE Joint Genome Institute (JGI-PGF)"/>
            <person name="Walter F."/>
            <person name="Albersmeier A."/>
            <person name="Kalinowski J."/>
            <person name="Ruckert C."/>
        </authorList>
    </citation>
    <scope>NUCLEOTIDE SEQUENCE</scope>
    <source>
        <strain evidence="11">JCM 4637</strain>
    </source>
</reference>
<feature type="transmembrane region" description="Helical" evidence="8">
    <location>
        <begin position="688"/>
        <end position="708"/>
    </location>
</feature>
<organism evidence="11 12">
    <name type="scientific">Streptomyces finlayi</name>
    <dbReference type="NCBI Taxonomy" id="67296"/>
    <lineage>
        <taxon>Bacteria</taxon>
        <taxon>Bacillati</taxon>
        <taxon>Actinomycetota</taxon>
        <taxon>Actinomycetes</taxon>
        <taxon>Kitasatosporales</taxon>
        <taxon>Streptomycetaceae</taxon>
        <taxon>Streptomyces</taxon>
    </lineage>
</organism>
<dbReference type="InterPro" id="IPR025857">
    <property type="entry name" value="MacB_PCD"/>
</dbReference>
<feature type="domain" description="ABC3 transporter permease C-terminal" evidence="9">
    <location>
        <begin position="647"/>
        <end position="765"/>
    </location>
</feature>
<dbReference type="PANTHER" id="PTHR30572:SF4">
    <property type="entry name" value="ABC TRANSPORTER PERMEASE YTRF"/>
    <property type="match status" value="1"/>
</dbReference>
<evidence type="ECO:0000256" key="2">
    <source>
        <dbReference type="ARBA" id="ARBA00022475"/>
    </source>
</evidence>
<dbReference type="InterPro" id="IPR003838">
    <property type="entry name" value="ABC3_permease_C"/>
</dbReference>
<evidence type="ECO:0008006" key="13">
    <source>
        <dbReference type="Google" id="ProtNLM"/>
    </source>
</evidence>
<reference evidence="11" key="2">
    <citation type="submission" date="2020-09" db="EMBL/GenBank/DDBJ databases">
        <authorList>
            <person name="Sun Q."/>
            <person name="Ohkuma M."/>
        </authorList>
    </citation>
    <scope>NUCLEOTIDE SEQUENCE</scope>
    <source>
        <strain evidence="11">JCM 4637</strain>
    </source>
</reference>
<feature type="transmembrane region" description="Helical" evidence="8">
    <location>
        <begin position="338"/>
        <end position="363"/>
    </location>
</feature>
<dbReference type="GO" id="GO:0022857">
    <property type="term" value="F:transmembrane transporter activity"/>
    <property type="evidence" value="ECO:0007669"/>
    <property type="project" value="TreeGrafter"/>
</dbReference>
<keyword evidence="5 8" id="KW-0472">Membrane</keyword>
<dbReference type="InterPro" id="IPR050250">
    <property type="entry name" value="Macrolide_Exporter_MacB"/>
</dbReference>
<dbReference type="GO" id="GO:0005886">
    <property type="term" value="C:plasma membrane"/>
    <property type="evidence" value="ECO:0007669"/>
    <property type="project" value="UniProtKB-SubCell"/>
</dbReference>
<dbReference type="RefSeq" id="WP_189827581.1">
    <property type="nucleotide sequence ID" value="NZ_BMVC01000021.1"/>
</dbReference>
<evidence type="ECO:0000256" key="4">
    <source>
        <dbReference type="ARBA" id="ARBA00022989"/>
    </source>
</evidence>
<evidence type="ECO:0000313" key="12">
    <source>
        <dbReference type="Proteomes" id="UP000638353"/>
    </source>
</evidence>
<keyword evidence="2" id="KW-1003">Cell membrane</keyword>
<evidence type="ECO:0000313" key="11">
    <source>
        <dbReference type="EMBL" id="GHD14579.1"/>
    </source>
</evidence>
<dbReference type="EMBL" id="BMVC01000021">
    <property type="protein sequence ID" value="GHD14579.1"/>
    <property type="molecule type" value="Genomic_DNA"/>
</dbReference>
<proteinExistence type="inferred from homology"/>
<dbReference type="Pfam" id="PF12704">
    <property type="entry name" value="MacB_PCD"/>
    <property type="match status" value="1"/>
</dbReference>
<feature type="transmembrane region" description="Helical" evidence="8">
    <location>
        <begin position="647"/>
        <end position="668"/>
    </location>
</feature>
<evidence type="ECO:0000256" key="6">
    <source>
        <dbReference type="ARBA" id="ARBA00038076"/>
    </source>
</evidence>
<dbReference type="AlphaFoldDB" id="A0A918X6I8"/>
<feature type="transmembrane region" description="Helical" evidence="8">
    <location>
        <begin position="293"/>
        <end position="318"/>
    </location>
</feature>
<evidence type="ECO:0000256" key="7">
    <source>
        <dbReference type="SAM" id="MobiDB-lite"/>
    </source>
</evidence>
<feature type="domain" description="ABC3 transporter permease C-terminal" evidence="9">
    <location>
        <begin position="250"/>
        <end position="367"/>
    </location>
</feature>